<accession>A0A640T8P9</accession>
<reference evidence="2 3" key="1">
    <citation type="submission" date="2019-12" db="EMBL/GenBank/DDBJ databases">
        <title>Whole genome shotgun sequence of Streptomyces libani subsp. libani NBRC 13452.</title>
        <authorList>
            <person name="Ichikawa N."/>
            <person name="Kimura A."/>
            <person name="Kitahashi Y."/>
            <person name="Komaki H."/>
            <person name="Tamura T."/>
        </authorList>
    </citation>
    <scope>NUCLEOTIDE SEQUENCE [LARGE SCALE GENOMIC DNA]</scope>
    <source>
        <strain evidence="2 3">NBRC 13452</strain>
    </source>
</reference>
<dbReference type="EMBL" id="BLIP01000001">
    <property type="protein sequence ID" value="GFE19564.1"/>
    <property type="molecule type" value="Genomic_DNA"/>
</dbReference>
<gene>
    <name evidence="2" type="ORF">Sliba_00170</name>
</gene>
<evidence type="ECO:0000313" key="3">
    <source>
        <dbReference type="Proteomes" id="UP000429552"/>
    </source>
</evidence>
<comment type="caution">
    <text evidence="2">The sequence shown here is derived from an EMBL/GenBank/DDBJ whole genome shotgun (WGS) entry which is preliminary data.</text>
</comment>
<name>A0A640T8P9_STRNI</name>
<dbReference type="AlphaFoldDB" id="A0A640T8P9"/>
<evidence type="ECO:0000313" key="2">
    <source>
        <dbReference type="EMBL" id="GFE19564.1"/>
    </source>
</evidence>
<feature type="compositionally biased region" description="Basic and acidic residues" evidence="1">
    <location>
        <begin position="39"/>
        <end position="55"/>
    </location>
</feature>
<evidence type="ECO:0000256" key="1">
    <source>
        <dbReference type="SAM" id="MobiDB-lite"/>
    </source>
</evidence>
<proteinExistence type="predicted"/>
<dbReference type="Proteomes" id="UP000429552">
    <property type="component" value="Unassembled WGS sequence"/>
</dbReference>
<feature type="region of interest" description="Disordered" evidence="1">
    <location>
        <begin position="39"/>
        <end position="97"/>
    </location>
</feature>
<sequence>MTPLLWILAKRGMRANDAMRGCGKQPLRDLSRAALGRCAGDRKERRHEAEGDAAKAGDGGGGVAVAGHDLVAGGPPGSGGTGASLHQRRRRGDDAGPVRGAEVAVADLDARVGVHEVGVAPADLAGMADSGGRRGDGGRAAAWAPWARGRAGAPVTATAGRARKAMVRITFDS</sequence>
<protein>
    <submittedName>
        <fullName evidence="2">Uncharacterized protein</fullName>
    </submittedName>
</protein>
<organism evidence="2 3">
    <name type="scientific">Streptomyces nigrescens</name>
    <dbReference type="NCBI Taxonomy" id="1920"/>
    <lineage>
        <taxon>Bacteria</taxon>
        <taxon>Bacillati</taxon>
        <taxon>Actinomycetota</taxon>
        <taxon>Actinomycetes</taxon>
        <taxon>Kitasatosporales</taxon>
        <taxon>Streptomycetaceae</taxon>
        <taxon>Streptomyces</taxon>
    </lineage>
</organism>